<dbReference type="PANTHER" id="PTHR44591">
    <property type="entry name" value="STRESS RESPONSE REGULATOR PROTEIN 1"/>
    <property type="match status" value="1"/>
</dbReference>
<dbReference type="EMBL" id="MHSR01000013">
    <property type="protein sequence ID" value="OHA46723.1"/>
    <property type="molecule type" value="Genomic_DNA"/>
</dbReference>
<dbReference type="GO" id="GO:0000160">
    <property type="term" value="P:phosphorelay signal transduction system"/>
    <property type="evidence" value="ECO:0007669"/>
    <property type="project" value="InterPro"/>
</dbReference>
<dbReference type="SMART" id="SM00448">
    <property type="entry name" value="REC"/>
    <property type="match status" value="1"/>
</dbReference>
<dbReference type="PROSITE" id="PS50110">
    <property type="entry name" value="RESPONSE_REGULATORY"/>
    <property type="match status" value="1"/>
</dbReference>
<dbReference type="Proteomes" id="UP000178869">
    <property type="component" value="Unassembled WGS sequence"/>
</dbReference>
<reference evidence="4 5" key="1">
    <citation type="journal article" date="2016" name="Nat. Commun.">
        <title>Thousands of microbial genomes shed light on interconnected biogeochemical processes in an aquifer system.</title>
        <authorList>
            <person name="Anantharaman K."/>
            <person name="Brown C.T."/>
            <person name="Hug L.A."/>
            <person name="Sharon I."/>
            <person name="Castelle C.J."/>
            <person name="Probst A.J."/>
            <person name="Thomas B.C."/>
            <person name="Singh A."/>
            <person name="Wilkins M.J."/>
            <person name="Karaoz U."/>
            <person name="Brodie E.L."/>
            <person name="Williams K.H."/>
            <person name="Hubbard S.S."/>
            <person name="Banfield J.F."/>
        </authorList>
    </citation>
    <scope>NUCLEOTIDE SEQUENCE [LARGE SCALE GENOMIC DNA]</scope>
</reference>
<dbReference type="AlphaFoldDB" id="A0A1G2PEK9"/>
<evidence type="ECO:0000256" key="1">
    <source>
        <dbReference type="ARBA" id="ARBA00022553"/>
    </source>
</evidence>
<gene>
    <name evidence="4" type="ORF">A2828_02385</name>
</gene>
<dbReference type="SUPFAM" id="SSF52172">
    <property type="entry name" value="CheY-like"/>
    <property type="match status" value="1"/>
</dbReference>
<protein>
    <recommendedName>
        <fullName evidence="3">Response regulatory domain-containing protein</fullName>
    </recommendedName>
</protein>
<organism evidence="4 5">
    <name type="scientific">Candidatus Terrybacteria bacterium RIFCSPHIGHO2_01_FULL_43_35</name>
    <dbReference type="NCBI Taxonomy" id="1802361"/>
    <lineage>
        <taxon>Bacteria</taxon>
        <taxon>Candidatus Terryibacteriota</taxon>
    </lineage>
</organism>
<sequence>MKKILFVEDERALQRTISEALRREGYEVLSAVDGETGARLAKEEKPDMILLDLILPRRSGFDVLQELKSDDVTKGIPVIVLTNLESPADVDKAIELGATTYLVKANYNLGDIVQKVKSTFEAQ</sequence>
<comment type="caution">
    <text evidence="4">The sequence shown here is derived from an EMBL/GenBank/DDBJ whole genome shotgun (WGS) entry which is preliminary data.</text>
</comment>
<feature type="modified residue" description="4-aspartylphosphate" evidence="2">
    <location>
        <position position="52"/>
    </location>
</feature>
<keyword evidence="1 2" id="KW-0597">Phosphoprotein</keyword>
<dbReference type="Pfam" id="PF00072">
    <property type="entry name" value="Response_reg"/>
    <property type="match status" value="1"/>
</dbReference>
<dbReference type="InterPro" id="IPR011006">
    <property type="entry name" value="CheY-like_superfamily"/>
</dbReference>
<accession>A0A1G2PEK9</accession>
<dbReference type="CDD" id="cd17574">
    <property type="entry name" value="REC_OmpR"/>
    <property type="match status" value="1"/>
</dbReference>
<evidence type="ECO:0000259" key="3">
    <source>
        <dbReference type="PROSITE" id="PS50110"/>
    </source>
</evidence>
<dbReference type="PANTHER" id="PTHR44591:SF3">
    <property type="entry name" value="RESPONSE REGULATORY DOMAIN-CONTAINING PROTEIN"/>
    <property type="match status" value="1"/>
</dbReference>
<proteinExistence type="predicted"/>
<evidence type="ECO:0000313" key="5">
    <source>
        <dbReference type="Proteomes" id="UP000178869"/>
    </source>
</evidence>
<name>A0A1G2PEK9_9BACT</name>
<dbReference type="InterPro" id="IPR001789">
    <property type="entry name" value="Sig_transdc_resp-reg_receiver"/>
</dbReference>
<evidence type="ECO:0000256" key="2">
    <source>
        <dbReference type="PROSITE-ProRule" id="PRU00169"/>
    </source>
</evidence>
<dbReference type="InterPro" id="IPR050595">
    <property type="entry name" value="Bact_response_regulator"/>
</dbReference>
<evidence type="ECO:0000313" key="4">
    <source>
        <dbReference type="EMBL" id="OHA46723.1"/>
    </source>
</evidence>
<dbReference type="Gene3D" id="3.40.50.2300">
    <property type="match status" value="1"/>
</dbReference>
<feature type="domain" description="Response regulatory" evidence="3">
    <location>
        <begin position="3"/>
        <end position="119"/>
    </location>
</feature>